<evidence type="ECO:0000256" key="6">
    <source>
        <dbReference type="SAM" id="Phobius"/>
    </source>
</evidence>
<feature type="transmembrane region" description="Helical" evidence="6">
    <location>
        <begin position="183"/>
        <end position="207"/>
    </location>
</feature>
<keyword evidence="9" id="KW-1185">Reference proteome</keyword>
<proteinExistence type="inferred from homology"/>
<evidence type="ECO:0000313" key="8">
    <source>
        <dbReference type="EMBL" id="MFC4541496.1"/>
    </source>
</evidence>
<comment type="caution">
    <text evidence="8">The sequence shown here is derived from an EMBL/GenBank/DDBJ whole genome shotgun (WGS) entry which is preliminary data.</text>
</comment>
<dbReference type="InterPro" id="IPR051790">
    <property type="entry name" value="Cytochrome_c-biogenesis_DsbD"/>
</dbReference>
<evidence type="ECO:0000256" key="1">
    <source>
        <dbReference type="ARBA" id="ARBA00004141"/>
    </source>
</evidence>
<dbReference type="GO" id="GO:0016020">
    <property type="term" value="C:membrane"/>
    <property type="evidence" value="ECO:0007669"/>
    <property type="project" value="UniProtKB-SubCell"/>
</dbReference>
<dbReference type="Pfam" id="PF02683">
    <property type="entry name" value="DsbD_TM"/>
    <property type="match status" value="1"/>
</dbReference>
<keyword evidence="3 6" id="KW-0812">Transmembrane</keyword>
<keyword evidence="4 6" id="KW-1133">Transmembrane helix</keyword>
<dbReference type="Proteomes" id="UP001595898">
    <property type="component" value="Unassembled WGS sequence"/>
</dbReference>
<evidence type="ECO:0000256" key="2">
    <source>
        <dbReference type="ARBA" id="ARBA00006143"/>
    </source>
</evidence>
<comment type="similarity">
    <text evidence="2">Belongs to the DsbD family.</text>
</comment>
<evidence type="ECO:0000259" key="7">
    <source>
        <dbReference type="Pfam" id="PF02683"/>
    </source>
</evidence>
<gene>
    <name evidence="8" type="ORF">ACFO5R_06105</name>
</gene>
<evidence type="ECO:0000256" key="3">
    <source>
        <dbReference type="ARBA" id="ARBA00022692"/>
    </source>
</evidence>
<dbReference type="InterPro" id="IPR003834">
    <property type="entry name" value="Cyt_c_assmbl_TM_dom"/>
</dbReference>
<evidence type="ECO:0000256" key="4">
    <source>
        <dbReference type="ARBA" id="ARBA00022989"/>
    </source>
</evidence>
<sequence>MIDFLSLVAVALGLLAVTMTPCLIQLVFVYFAAVSGVSVAEANRGALTESKLRAHRLTVIKLTLAFVVGFTIVFTTAGGLVGLYGEAVQDFPLWGADSTLGERIFGVGFVILGLWMANVSRAPVACKIPFPSFDRDPQNTSVLGMFSIGFLYMFGCATCFSGAIFAGLLAVLGTTAAPLEGALVMLLFSLGIGVPLLVAATLLTDVFPYLARFQRVGRIVSLVASLFIVGMGIVAISGNFHVLSDLIATVLL</sequence>
<comment type="subcellular location">
    <subcellularLocation>
        <location evidence="1">Membrane</location>
        <topology evidence="1">Multi-pass membrane protein</topology>
    </subcellularLocation>
</comment>
<feature type="transmembrane region" description="Helical" evidence="6">
    <location>
        <begin position="104"/>
        <end position="124"/>
    </location>
</feature>
<reference evidence="8 9" key="1">
    <citation type="journal article" date="2019" name="Int. J. Syst. Evol. Microbiol.">
        <title>The Global Catalogue of Microorganisms (GCM) 10K type strain sequencing project: providing services to taxonomists for standard genome sequencing and annotation.</title>
        <authorList>
            <consortium name="The Broad Institute Genomics Platform"/>
            <consortium name="The Broad Institute Genome Sequencing Center for Infectious Disease"/>
            <person name="Wu L."/>
            <person name="Ma J."/>
        </authorList>
    </citation>
    <scope>NUCLEOTIDE SEQUENCE [LARGE SCALE GENOMIC DNA]</scope>
    <source>
        <strain evidence="8 9">WLHS5</strain>
    </source>
</reference>
<feature type="transmembrane region" description="Helical" evidence="6">
    <location>
        <begin position="59"/>
        <end position="84"/>
    </location>
</feature>
<feature type="transmembrane region" description="Helical" evidence="6">
    <location>
        <begin position="145"/>
        <end position="171"/>
    </location>
</feature>
<evidence type="ECO:0000256" key="5">
    <source>
        <dbReference type="ARBA" id="ARBA00023136"/>
    </source>
</evidence>
<dbReference type="AlphaFoldDB" id="A0ABD5PLZ5"/>
<feature type="transmembrane region" description="Helical" evidence="6">
    <location>
        <begin position="219"/>
        <end position="242"/>
    </location>
</feature>
<protein>
    <submittedName>
        <fullName evidence="8">Cytochrome c biogenesis CcdA family protein</fullName>
    </submittedName>
</protein>
<dbReference type="EMBL" id="JBHSFA010000002">
    <property type="protein sequence ID" value="MFC4541496.1"/>
    <property type="molecule type" value="Genomic_DNA"/>
</dbReference>
<organism evidence="8 9">
    <name type="scientific">Halosolutus amylolyticus</name>
    <dbReference type="NCBI Taxonomy" id="2932267"/>
    <lineage>
        <taxon>Archaea</taxon>
        <taxon>Methanobacteriati</taxon>
        <taxon>Methanobacteriota</taxon>
        <taxon>Stenosarchaea group</taxon>
        <taxon>Halobacteria</taxon>
        <taxon>Halobacteriales</taxon>
        <taxon>Natrialbaceae</taxon>
        <taxon>Halosolutus</taxon>
    </lineage>
</organism>
<dbReference type="PANTHER" id="PTHR31272:SF4">
    <property type="entry name" value="CYTOCHROME C-TYPE BIOGENESIS PROTEIN HI_1454-RELATED"/>
    <property type="match status" value="1"/>
</dbReference>
<evidence type="ECO:0000313" key="9">
    <source>
        <dbReference type="Proteomes" id="UP001595898"/>
    </source>
</evidence>
<feature type="domain" description="Cytochrome C biogenesis protein transmembrane" evidence="7">
    <location>
        <begin position="10"/>
        <end position="213"/>
    </location>
</feature>
<dbReference type="RefSeq" id="WP_250139659.1">
    <property type="nucleotide sequence ID" value="NZ_JALIQP010000002.1"/>
</dbReference>
<name>A0ABD5PLZ5_9EURY</name>
<dbReference type="PANTHER" id="PTHR31272">
    <property type="entry name" value="CYTOCHROME C-TYPE BIOGENESIS PROTEIN HI_1454-RELATED"/>
    <property type="match status" value="1"/>
</dbReference>
<accession>A0ABD5PLZ5</accession>
<keyword evidence="5 6" id="KW-0472">Membrane</keyword>